<evidence type="ECO:0000313" key="2">
    <source>
        <dbReference type="WBParaSite" id="PS1159_v2.g10687.t1"/>
    </source>
</evidence>
<dbReference type="WBParaSite" id="PS1159_v2.g10687.t1">
    <property type="protein sequence ID" value="PS1159_v2.g10687.t1"/>
    <property type="gene ID" value="PS1159_v2.g10687"/>
</dbReference>
<sequence>MNSNNGYNPFMQHRPSTLQMNFPPRQTQNFRPQNQINRPRFRGGAPQKHLNLDSPENVKKEIVIFNLTESIGTANPEVVDLQIVQQILSAIIGVQMNIKIVKRLGNYNPEKPRRILVLFHTINDQQIAIANAEKLNNFPGWKHLDIQPYRPFYERNDNGRTRNTKEDPQKPAKTLPQQIHELTILSNPFANFASADANVTSKEVNILVIGATGVGKSTWINGIANYMNFDTFDDALNAKKPVCLIPMNFKLFGDEQTTIKMLSTIGERDKNEAESSKGQSCTQEPKVYRYITDTVAFNLIDTPGICDTRGVEADIENIQMIMECMTQWDEIHGICLLLKPDQHRLVHSFRYCIQELLINLHKNSIPNISVVFTNASSTFYRPAGTMDVLTTLFENVKTKTGCSILLEDENTFCIENEAVKILYAKHKGIKVDKNIIDNVSHSWDHTVKETYRLFKYFADMICMVPHIIYETKATTKVRGTLTELSKILANINEEIMQTRIVHDEQNKQLKVLQANLKNRQNLTFQGEYIENIPISYPITVCCGQNCFETIKALSSEVSDKFFKQACCRPCPLRTITPDHIGHVNLRQCEAFGSNGCCKTCGCSWQLHKHFWYSQKKIMGNFSCSTNQENIDILNVQIAAKTVEIQKSQIGLQSLEQYVNKVTKLCYPYFEFLAQNSIITFNDAFEEYVTLGIKEIEKFSKIGDDQTKLNNLNKLLAAHQQIQCIVNSQTNSAPNVFNGIDQRITLYNYMDHISNLYEIIGFEFKLISSHYQSLTPSSKKVITCETKVKQIYRKNKAKNLKERAIL</sequence>
<name>A0AC35EU19_9BILA</name>
<evidence type="ECO:0000313" key="1">
    <source>
        <dbReference type="Proteomes" id="UP000887580"/>
    </source>
</evidence>
<reference evidence="2" key="1">
    <citation type="submission" date="2022-11" db="UniProtKB">
        <authorList>
            <consortium name="WormBaseParasite"/>
        </authorList>
    </citation>
    <scope>IDENTIFICATION</scope>
</reference>
<organism evidence="1 2">
    <name type="scientific">Panagrolaimus sp. PS1159</name>
    <dbReference type="NCBI Taxonomy" id="55785"/>
    <lineage>
        <taxon>Eukaryota</taxon>
        <taxon>Metazoa</taxon>
        <taxon>Ecdysozoa</taxon>
        <taxon>Nematoda</taxon>
        <taxon>Chromadorea</taxon>
        <taxon>Rhabditida</taxon>
        <taxon>Tylenchina</taxon>
        <taxon>Panagrolaimomorpha</taxon>
        <taxon>Panagrolaimoidea</taxon>
        <taxon>Panagrolaimidae</taxon>
        <taxon>Panagrolaimus</taxon>
    </lineage>
</organism>
<dbReference type="Proteomes" id="UP000887580">
    <property type="component" value="Unplaced"/>
</dbReference>
<proteinExistence type="predicted"/>
<protein>
    <submittedName>
        <fullName evidence="2">G domain-containing protein</fullName>
    </submittedName>
</protein>
<accession>A0AC35EU19</accession>